<dbReference type="Gene3D" id="3.40.710.10">
    <property type="entry name" value="DD-peptidase/beta-lactamase superfamily"/>
    <property type="match status" value="1"/>
</dbReference>
<keyword evidence="5" id="KW-0573">Peptidoglycan synthesis</keyword>
<dbReference type="SUPFAM" id="SSF56601">
    <property type="entry name" value="beta-lactamase/transpeptidase-like"/>
    <property type="match status" value="1"/>
</dbReference>
<evidence type="ECO:0000256" key="6">
    <source>
        <dbReference type="ARBA" id="ARBA00023316"/>
    </source>
</evidence>
<accession>A0ABT7URN6</accession>
<keyword evidence="10" id="KW-1185">Reference proteome</keyword>
<keyword evidence="3 9" id="KW-0378">Hydrolase</keyword>
<dbReference type="InterPro" id="IPR001967">
    <property type="entry name" value="Peptidase_S11_N"/>
</dbReference>
<dbReference type="InterPro" id="IPR012338">
    <property type="entry name" value="Beta-lactam/transpept-like"/>
</dbReference>
<evidence type="ECO:0000256" key="3">
    <source>
        <dbReference type="ARBA" id="ARBA00022801"/>
    </source>
</evidence>
<dbReference type="InterPro" id="IPR018044">
    <property type="entry name" value="Peptidase_S11"/>
</dbReference>
<comment type="caution">
    <text evidence="9">The sequence shown here is derived from an EMBL/GenBank/DDBJ whole genome shotgun (WGS) entry which is preliminary data.</text>
</comment>
<evidence type="ECO:0000259" key="8">
    <source>
        <dbReference type="Pfam" id="PF00768"/>
    </source>
</evidence>
<dbReference type="RefSeq" id="WP_289600080.1">
    <property type="nucleotide sequence ID" value="NZ_JAUDCL010000016.1"/>
</dbReference>
<dbReference type="GO" id="GO:0016787">
    <property type="term" value="F:hydrolase activity"/>
    <property type="evidence" value="ECO:0007669"/>
    <property type="project" value="UniProtKB-KW"/>
</dbReference>
<evidence type="ECO:0000313" key="9">
    <source>
        <dbReference type="EMBL" id="MDM8201555.1"/>
    </source>
</evidence>
<reference evidence="10" key="1">
    <citation type="submission" date="2023-06" db="EMBL/GenBank/DDBJ databases">
        <title>Identification and characterization of horizontal gene transfer across gut microbiota members of farm animals based on homology search.</title>
        <authorList>
            <person name="Zeman M."/>
            <person name="Kubasova T."/>
            <person name="Jahodarova E."/>
            <person name="Nykrynova M."/>
            <person name="Rychlik I."/>
        </authorList>
    </citation>
    <scope>NUCLEOTIDE SEQUENCE [LARGE SCALE GENOMIC DNA]</scope>
    <source>
        <strain evidence="10">ET340</strain>
    </source>
</reference>
<dbReference type="PANTHER" id="PTHR21581">
    <property type="entry name" value="D-ALANYL-D-ALANINE CARBOXYPEPTIDASE"/>
    <property type="match status" value="1"/>
</dbReference>
<dbReference type="PRINTS" id="PR00725">
    <property type="entry name" value="DADACBPTASE1"/>
</dbReference>
<organism evidence="9 10">
    <name type="scientific">Allofournierella massiliensis</name>
    <dbReference type="NCBI Taxonomy" id="1650663"/>
    <lineage>
        <taxon>Bacteria</taxon>
        <taxon>Bacillati</taxon>
        <taxon>Bacillota</taxon>
        <taxon>Clostridia</taxon>
        <taxon>Eubacteriales</taxon>
        <taxon>Oscillospiraceae</taxon>
        <taxon>Allofournierella</taxon>
    </lineage>
</organism>
<dbReference type="Pfam" id="PF00768">
    <property type="entry name" value="Peptidase_S11"/>
    <property type="match status" value="1"/>
</dbReference>
<sequence length="342" mass="36724">MTTQRTLRPRCPVCQPAAARRIPSTPRRRAKRRRRSRRGPLALWLLALLLFAALAWLKAGPLAAPASSHRSVSAVSLPALSGLSSPRAALLDRTSGELIAGQNTGTEAPPASLTKIMTVLLAIESLPDLDQTVTVPAEIFNGLWEENASLAGFAPGESVPLRDLLYGAMLPSGAECCLTLALQVSGSEEAFVDQMNLRAEELGLEHTHFTNCTGLEDPDHYASAADLAHLLDRALENETFRQVFTSRSYTTSPTGEHPQRFTVYSSMFSLLDAMPGQGGELLGGKTGYTNQAGLCLASLMEVEGREYILVTTGAPGDHSTEPYHLLDALEVCEQLRSGTLSA</sequence>
<name>A0ABT7URN6_9FIRM</name>
<dbReference type="Proteomes" id="UP001529380">
    <property type="component" value="Unassembled WGS sequence"/>
</dbReference>
<keyword evidence="6" id="KW-0961">Cell wall biogenesis/degradation</keyword>
<feature type="domain" description="Peptidase S11 D-alanyl-D-alanine carboxypeptidase A N-terminal" evidence="8">
    <location>
        <begin position="83"/>
        <end position="315"/>
    </location>
</feature>
<dbReference type="PANTHER" id="PTHR21581:SF6">
    <property type="entry name" value="TRAFFICKING PROTEIN PARTICLE COMPLEX SUBUNIT 12"/>
    <property type="match status" value="1"/>
</dbReference>
<evidence type="ECO:0000313" key="10">
    <source>
        <dbReference type="Proteomes" id="UP001529380"/>
    </source>
</evidence>
<protein>
    <submittedName>
        <fullName evidence="9">Serine hydrolase</fullName>
    </submittedName>
</protein>
<evidence type="ECO:0000256" key="4">
    <source>
        <dbReference type="ARBA" id="ARBA00022960"/>
    </source>
</evidence>
<reference evidence="9 10" key="2">
    <citation type="submission" date="2023-06" db="EMBL/GenBank/DDBJ databases">
        <title>Identification and characterization of horizontal gene transfer across gut microbiota members of farm animals based on homology search.</title>
        <authorList>
            <person name="Schwarzerova J."/>
            <person name="Nykrynova M."/>
            <person name="Jureckova K."/>
            <person name="Cejkova D."/>
            <person name="Rychlik I."/>
        </authorList>
    </citation>
    <scope>NUCLEOTIDE SEQUENCE [LARGE SCALE GENOMIC DNA]</scope>
    <source>
        <strain evidence="9 10">ET340</strain>
    </source>
</reference>
<comment type="similarity">
    <text evidence="1 7">Belongs to the peptidase S11 family.</text>
</comment>
<proteinExistence type="inferred from homology"/>
<gene>
    <name evidence="9" type="ORF">QUW08_09685</name>
</gene>
<evidence type="ECO:0000256" key="5">
    <source>
        <dbReference type="ARBA" id="ARBA00022984"/>
    </source>
</evidence>
<evidence type="ECO:0000256" key="7">
    <source>
        <dbReference type="RuleBase" id="RU004016"/>
    </source>
</evidence>
<evidence type="ECO:0000256" key="2">
    <source>
        <dbReference type="ARBA" id="ARBA00022729"/>
    </source>
</evidence>
<keyword evidence="2" id="KW-0732">Signal</keyword>
<keyword evidence="4" id="KW-0133">Cell shape</keyword>
<reference evidence="9 10" key="3">
    <citation type="submission" date="2023-06" db="EMBL/GenBank/DDBJ databases">
        <authorList>
            <person name="Zeman M."/>
            <person name="Kubasova T."/>
            <person name="Jahodarova E."/>
            <person name="Nykrynova M."/>
            <person name="Rychlik I."/>
        </authorList>
    </citation>
    <scope>NUCLEOTIDE SEQUENCE [LARGE SCALE GENOMIC DNA]</scope>
    <source>
        <strain evidence="9 10">ET340</strain>
    </source>
</reference>
<evidence type="ECO:0000256" key="1">
    <source>
        <dbReference type="ARBA" id="ARBA00007164"/>
    </source>
</evidence>
<dbReference type="EMBL" id="JAUDCL010000016">
    <property type="protein sequence ID" value="MDM8201555.1"/>
    <property type="molecule type" value="Genomic_DNA"/>
</dbReference>